<evidence type="ECO:0000313" key="2">
    <source>
        <dbReference type="Proteomes" id="UP001638806"/>
    </source>
</evidence>
<evidence type="ECO:0000313" key="1">
    <source>
        <dbReference type="EMBL" id="KAL3959035.1"/>
    </source>
</evidence>
<keyword evidence="2" id="KW-1185">Reference proteome</keyword>
<reference evidence="1" key="1">
    <citation type="submission" date="2024-12" db="EMBL/GenBank/DDBJ databases">
        <title>Comparative genomics and development of molecular markers within Purpureocillium lilacinum and among Purpureocillium species.</title>
        <authorList>
            <person name="Yeh Z.-Y."/>
            <person name="Ni N.-T."/>
            <person name="Lo P.-H."/>
            <person name="Mushyakhwo K."/>
            <person name="Lin C.-F."/>
            <person name="Nai Y.-S."/>
        </authorList>
    </citation>
    <scope>NUCLEOTIDE SEQUENCE</scope>
    <source>
        <strain evidence="1">NCHU-NPUST-175</strain>
    </source>
</reference>
<protein>
    <submittedName>
        <fullName evidence="1">Uncharacterized protein</fullName>
    </submittedName>
</protein>
<dbReference type="EMBL" id="JBGNUJ010000006">
    <property type="protein sequence ID" value="KAL3959035.1"/>
    <property type="molecule type" value="Genomic_DNA"/>
</dbReference>
<gene>
    <name evidence="1" type="ORF">ACCO45_007197</name>
</gene>
<dbReference type="Proteomes" id="UP001638806">
    <property type="component" value="Unassembled WGS sequence"/>
</dbReference>
<sequence length="457" mass="48770">MKWSELALLALGPWGALGQVLQWHISKRPELSRLRRRDGSSFDSSINNNLDEGGYFATVKIGSPGRSFRYSLTRAAAMYGYLNPQQSNTFDDVGENLFSIQYQDKDFAKGDYFTDRFQIGSATLDNLTMGLGTSTSVPYGLIGIGYVNNEASLQTTKETYPNLPVALQQAGLIKTVAYSLWLNDLSSSSGSILFGGIDTEKYVGDLATLPVLLNKRADNYTEFAVSLYSVEASSSSGSDTLTSSQLPVRVVLDSGTSLTYLPQDMATQVWAEVGAVWDSTVNAAVLPCSFANHDGHFSFVFAGPKGPRVNVTMDELVLPVSTGQAPQFTSGPYRGQSVCEFGILNQTQAPYLLGDTFLRSAYVVYDLKNNQVGIAATDFNSTKTNVVAFASDGAPIPSATAASDQDSNTPPPQATQSGLAASKGFQAGSDAAISDPLSRVGVFVVGLTLARIIAVSC</sequence>
<organism evidence="1 2">
    <name type="scientific">Purpureocillium lilacinum</name>
    <name type="common">Paecilomyces lilacinus</name>
    <dbReference type="NCBI Taxonomy" id="33203"/>
    <lineage>
        <taxon>Eukaryota</taxon>
        <taxon>Fungi</taxon>
        <taxon>Dikarya</taxon>
        <taxon>Ascomycota</taxon>
        <taxon>Pezizomycotina</taxon>
        <taxon>Sordariomycetes</taxon>
        <taxon>Hypocreomycetidae</taxon>
        <taxon>Hypocreales</taxon>
        <taxon>Ophiocordycipitaceae</taxon>
        <taxon>Purpureocillium</taxon>
    </lineage>
</organism>
<proteinExistence type="predicted"/>
<name>A0ACC4DRP4_PURLI</name>
<accession>A0ACC4DRP4</accession>
<comment type="caution">
    <text evidence="1">The sequence shown here is derived from an EMBL/GenBank/DDBJ whole genome shotgun (WGS) entry which is preliminary data.</text>
</comment>